<comment type="caution">
    <text evidence="2">The sequence shown here is derived from an EMBL/GenBank/DDBJ whole genome shotgun (WGS) entry which is preliminary data.</text>
</comment>
<keyword evidence="3" id="KW-1185">Reference proteome</keyword>
<sequence length="260" mass="29288">MICVGGLSLDVNLFGSLGSGDDYNLCAQQQALPIRLHRSTINLQPTTNYLQSLDSHTITLATLQSKLAFLLGVTCFLRPSDLQRIRLASVSISDSSIFSFEVHSPKEKHKRRQIIKSFQLKSHTIPSLCPILTFNLFHARRPICQATSLFINSLQPDKVISTQTIHSWIKKLIKWSMDEKRVSLRSIASLLALELGIPKDNIVTMSNWSSSSTFGNHYRREHLYTFDFINTLITSGNLLDDDSNDDEVFYDATDHNMASA</sequence>
<dbReference type="InterPro" id="IPR011010">
    <property type="entry name" value="DNA_brk_join_enz"/>
</dbReference>
<dbReference type="EMBL" id="JAEPRB010000520">
    <property type="protein sequence ID" value="KAG2215403.1"/>
    <property type="molecule type" value="Genomic_DNA"/>
</dbReference>
<evidence type="ECO:0000313" key="2">
    <source>
        <dbReference type="EMBL" id="KAG2215403.1"/>
    </source>
</evidence>
<name>A0A8H7RRP0_9FUNG</name>
<dbReference type="Proteomes" id="UP000646827">
    <property type="component" value="Unassembled WGS sequence"/>
</dbReference>
<keyword evidence="1" id="KW-0233">DNA recombination</keyword>
<dbReference type="GO" id="GO:0015074">
    <property type="term" value="P:DNA integration"/>
    <property type="evidence" value="ECO:0007669"/>
    <property type="project" value="InterPro"/>
</dbReference>
<dbReference type="InterPro" id="IPR013762">
    <property type="entry name" value="Integrase-like_cat_sf"/>
</dbReference>
<evidence type="ECO:0008006" key="4">
    <source>
        <dbReference type="Google" id="ProtNLM"/>
    </source>
</evidence>
<evidence type="ECO:0000313" key="3">
    <source>
        <dbReference type="Proteomes" id="UP000646827"/>
    </source>
</evidence>
<dbReference type="Gene3D" id="1.10.443.10">
    <property type="entry name" value="Intergrase catalytic core"/>
    <property type="match status" value="1"/>
</dbReference>
<organism evidence="2 3">
    <name type="scientific">Circinella minor</name>
    <dbReference type="NCBI Taxonomy" id="1195481"/>
    <lineage>
        <taxon>Eukaryota</taxon>
        <taxon>Fungi</taxon>
        <taxon>Fungi incertae sedis</taxon>
        <taxon>Mucoromycota</taxon>
        <taxon>Mucoromycotina</taxon>
        <taxon>Mucoromycetes</taxon>
        <taxon>Mucorales</taxon>
        <taxon>Lichtheimiaceae</taxon>
        <taxon>Circinella</taxon>
    </lineage>
</organism>
<proteinExistence type="predicted"/>
<dbReference type="AlphaFoldDB" id="A0A8H7RRP0"/>
<gene>
    <name evidence="2" type="ORF">INT45_010423</name>
</gene>
<protein>
    <recommendedName>
        <fullName evidence="4">Tyr recombinase domain-containing protein</fullName>
    </recommendedName>
</protein>
<evidence type="ECO:0000256" key="1">
    <source>
        <dbReference type="ARBA" id="ARBA00023172"/>
    </source>
</evidence>
<dbReference type="OrthoDB" id="2239391at2759"/>
<dbReference type="GO" id="GO:0003677">
    <property type="term" value="F:DNA binding"/>
    <property type="evidence" value="ECO:0007669"/>
    <property type="project" value="InterPro"/>
</dbReference>
<accession>A0A8H7RRP0</accession>
<reference evidence="2 3" key="1">
    <citation type="submission" date="2020-12" db="EMBL/GenBank/DDBJ databases">
        <title>Metabolic potential, ecology and presence of endohyphal bacteria is reflected in genomic diversity of Mucoromycotina.</title>
        <authorList>
            <person name="Muszewska A."/>
            <person name="Okrasinska A."/>
            <person name="Steczkiewicz K."/>
            <person name="Drgas O."/>
            <person name="Orlowska M."/>
            <person name="Perlinska-Lenart U."/>
            <person name="Aleksandrzak-Piekarczyk T."/>
            <person name="Szatraj K."/>
            <person name="Zielenkiewicz U."/>
            <person name="Pilsyk S."/>
            <person name="Malc E."/>
            <person name="Mieczkowski P."/>
            <person name="Kruszewska J.S."/>
            <person name="Biernat P."/>
            <person name="Pawlowska J."/>
        </authorList>
    </citation>
    <scope>NUCLEOTIDE SEQUENCE [LARGE SCALE GENOMIC DNA]</scope>
    <source>
        <strain evidence="2 3">CBS 142.35</strain>
    </source>
</reference>
<dbReference type="SUPFAM" id="SSF56349">
    <property type="entry name" value="DNA breaking-rejoining enzymes"/>
    <property type="match status" value="1"/>
</dbReference>
<dbReference type="GO" id="GO:0006310">
    <property type="term" value="P:DNA recombination"/>
    <property type="evidence" value="ECO:0007669"/>
    <property type="project" value="UniProtKB-KW"/>
</dbReference>